<dbReference type="AlphaFoldDB" id="A0A8C7FW54"/>
<dbReference type="Ensembl" id="ENSOKIT00005035237.1">
    <property type="protein sequence ID" value="ENSOKIP00005033370.1"/>
    <property type="gene ID" value="ENSOKIG00005011921.1"/>
</dbReference>
<keyword evidence="8" id="KW-1015">Disulfide bond</keyword>
<dbReference type="GO" id="GO:0008045">
    <property type="term" value="P:motor neuron axon guidance"/>
    <property type="evidence" value="ECO:0007669"/>
    <property type="project" value="TreeGrafter"/>
</dbReference>
<dbReference type="PROSITE" id="PS50835">
    <property type="entry name" value="IG_LIKE"/>
    <property type="match status" value="1"/>
</dbReference>
<feature type="compositionally biased region" description="Basic and acidic residues" evidence="12">
    <location>
        <begin position="736"/>
        <end position="758"/>
    </location>
</feature>
<dbReference type="InterPro" id="IPR036352">
    <property type="entry name" value="Semap_dom_sf"/>
</dbReference>
<comment type="subcellular location">
    <subcellularLocation>
        <location evidence="1">Secreted</location>
    </subcellularLocation>
</comment>
<evidence type="ECO:0000256" key="2">
    <source>
        <dbReference type="ARBA" id="ARBA00009492"/>
    </source>
</evidence>
<dbReference type="Pfam" id="PF00047">
    <property type="entry name" value="ig"/>
    <property type="match status" value="1"/>
</dbReference>
<feature type="region of interest" description="Disordered" evidence="12">
    <location>
        <begin position="732"/>
        <end position="758"/>
    </location>
</feature>
<evidence type="ECO:0000259" key="13">
    <source>
        <dbReference type="PROSITE" id="PS50835"/>
    </source>
</evidence>
<dbReference type="SMART" id="SM00630">
    <property type="entry name" value="Sema"/>
    <property type="match status" value="1"/>
</dbReference>
<dbReference type="InterPro" id="IPR015943">
    <property type="entry name" value="WD40/YVTN_repeat-like_dom_sf"/>
</dbReference>
<keyword evidence="3" id="KW-0217">Developmental protein</keyword>
<dbReference type="InterPro" id="IPR003599">
    <property type="entry name" value="Ig_sub"/>
</dbReference>
<dbReference type="Gene3D" id="2.60.40.10">
    <property type="entry name" value="Immunoglobulins"/>
    <property type="match status" value="1"/>
</dbReference>
<dbReference type="FunFam" id="2.60.40.10:FF:000030">
    <property type="entry name" value="Semaphorin 3F like"/>
    <property type="match status" value="1"/>
</dbReference>
<name>A0A8C7FW54_ONCKI</name>
<dbReference type="InterPro" id="IPR013151">
    <property type="entry name" value="Immunoglobulin_dom"/>
</dbReference>
<protein>
    <submittedName>
        <fullName evidence="15">Sema domain, immunoglobulin domain (Ig), short basic domain, secreted, (semaphorin) 3Ab</fullName>
    </submittedName>
</protein>
<evidence type="ECO:0000259" key="14">
    <source>
        <dbReference type="PROSITE" id="PS51004"/>
    </source>
</evidence>
<keyword evidence="9" id="KW-0325">Glycoprotein</keyword>
<dbReference type="InterPro" id="IPR013783">
    <property type="entry name" value="Ig-like_fold"/>
</dbReference>
<evidence type="ECO:0000256" key="10">
    <source>
        <dbReference type="ARBA" id="ARBA00023319"/>
    </source>
</evidence>
<dbReference type="GO" id="GO:0001755">
    <property type="term" value="P:neural crest cell migration"/>
    <property type="evidence" value="ECO:0007669"/>
    <property type="project" value="TreeGrafter"/>
</dbReference>
<dbReference type="InterPro" id="IPR007110">
    <property type="entry name" value="Ig-like_dom"/>
</dbReference>
<feature type="domain" description="Sema" evidence="14">
    <location>
        <begin position="16"/>
        <end position="502"/>
    </location>
</feature>
<evidence type="ECO:0000313" key="16">
    <source>
        <dbReference type="Proteomes" id="UP000694557"/>
    </source>
</evidence>
<dbReference type="FunFam" id="2.130.10.10:FF:000015">
    <property type="entry name" value="Semaphorin 3B"/>
    <property type="match status" value="1"/>
</dbReference>
<dbReference type="CDD" id="cd05871">
    <property type="entry name" value="Ig_Sema3"/>
    <property type="match status" value="1"/>
</dbReference>
<evidence type="ECO:0000256" key="8">
    <source>
        <dbReference type="ARBA" id="ARBA00023157"/>
    </source>
</evidence>
<dbReference type="GO" id="GO:0005615">
    <property type="term" value="C:extracellular space"/>
    <property type="evidence" value="ECO:0007669"/>
    <property type="project" value="TreeGrafter"/>
</dbReference>
<dbReference type="SUPFAM" id="SSF48726">
    <property type="entry name" value="Immunoglobulin"/>
    <property type="match status" value="1"/>
</dbReference>
<dbReference type="GO" id="GO:0030215">
    <property type="term" value="F:semaphorin receptor binding"/>
    <property type="evidence" value="ECO:0007669"/>
    <property type="project" value="InterPro"/>
</dbReference>
<feature type="domain" description="Ig-like" evidence="13">
    <location>
        <begin position="568"/>
        <end position="654"/>
    </location>
</feature>
<dbReference type="FunFam" id="3.30.1680.10:FF:000001">
    <property type="entry name" value="Semaphorin 3F like"/>
    <property type="match status" value="1"/>
</dbReference>
<dbReference type="Gene3D" id="3.30.1680.10">
    <property type="entry name" value="ligand-binding face of the semaphorins, domain 2"/>
    <property type="match status" value="1"/>
</dbReference>
<dbReference type="SUPFAM" id="SSF103575">
    <property type="entry name" value="Plexin repeat"/>
    <property type="match status" value="1"/>
</dbReference>
<keyword evidence="4" id="KW-0964">Secreted</keyword>
<dbReference type="PANTHER" id="PTHR11036:SF23">
    <property type="entry name" value="SEMAPHORIN-3A"/>
    <property type="match status" value="1"/>
</dbReference>
<dbReference type="SMART" id="SM00423">
    <property type="entry name" value="PSI"/>
    <property type="match status" value="1"/>
</dbReference>
<reference evidence="15" key="2">
    <citation type="submission" date="2025-09" db="UniProtKB">
        <authorList>
            <consortium name="Ensembl"/>
        </authorList>
    </citation>
    <scope>IDENTIFICATION</scope>
</reference>
<keyword evidence="6" id="KW-0221">Differentiation</keyword>
<dbReference type="SMART" id="SM00409">
    <property type="entry name" value="IG"/>
    <property type="match status" value="1"/>
</dbReference>
<dbReference type="GO" id="GO:0045499">
    <property type="term" value="F:chemorepellent activity"/>
    <property type="evidence" value="ECO:0007669"/>
    <property type="project" value="TreeGrafter"/>
</dbReference>
<dbReference type="GO" id="GO:0071526">
    <property type="term" value="P:semaphorin-plexin signaling pathway"/>
    <property type="evidence" value="ECO:0007669"/>
    <property type="project" value="TreeGrafter"/>
</dbReference>
<keyword evidence="16" id="KW-1185">Reference proteome</keyword>
<keyword evidence="7" id="KW-0524">Neurogenesis</keyword>
<dbReference type="GO" id="GO:0038191">
    <property type="term" value="F:neuropilin binding"/>
    <property type="evidence" value="ECO:0007669"/>
    <property type="project" value="TreeGrafter"/>
</dbReference>
<dbReference type="GO" id="GO:0005886">
    <property type="term" value="C:plasma membrane"/>
    <property type="evidence" value="ECO:0007669"/>
    <property type="project" value="TreeGrafter"/>
</dbReference>
<dbReference type="PROSITE" id="PS51004">
    <property type="entry name" value="SEMA"/>
    <property type="match status" value="1"/>
</dbReference>
<dbReference type="Proteomes" id="UP000694557">
    <property type="component" value="Unassembled WGS sequence"/>
</dbReference>
<dbReference type="InterPro" id="IPR036179">
    <property type="entry name" value="Ig-like_dom_sf"/>
</dbReference>
<evidence type="ECO:0000256" key="7">
    <source>
        <dbReference type="ARBA" id="ARBA00022902"/>
    </source>
</evidence>
<dbReference type="PANTHER" id="PTHR11036">
    <property type="entry name" value="SEMAPHORIN"/>
    <property type="match status" value="1"/>
</dbReference>
<dbReference type="GO" id="GO:0098978">
    <property type="term" value="C:glutamatergic synapse"/>
    <property type="evidence" value="ECO:0007669"/>
    <property type="project" value="TreeGrafter"/>
</dbReference>
<sequence length="758" mass="86778">ETKLIQPVSFIVNALSPSVLFPEMLESNNLVTFEGLANSSAYHTFLLDEEKGRLVVGAKDHIFSFNLLNISRDLQSFGTVVYGLSPGKSMLYKSLFLYLQRECANFIKVLQPFNQTHLYVCGTGAFHPVCAYLEVGKKLEDSVFRLEPLIENGRGKSPYDPKLLTASMLIDGELYSGTSADFMGRDFAIFRTLGQHHAIRTEQHDSRWLNDPRFVSVHLIPESDNPEDDKIYLFFRENAMDGEHAGKATHARIGQLCKNDFGGHRSLVNKWTTFLKARLVCSVPGLNGIDTHFDELQDVFLMSAKDPKNPTIYAVFTTSSNIFKGSAVCLYSMADIRRVFLGPYAHRDGPNYQWVPFPGRVPYPRPGTCPSKTFGGFDSTKDLPDDVITFARGHPAMFNPIYPINNRPIIVKTDTDYQFTQIVVDKVEAEDGQYDVMFIGTDMGKVLKVVSIPRGSWHDLEEVLLEEMTVFREPTAITAMELSTKQQQLYLGSELGISQMPLHRCEVYGKACAECCLARDPYCAWDGTECSRYFPMAKRRTRRQDIRNGDPLTQCSDLQHHDNLNVQPTVLDKTVYAVENSSTFLECSPKSQRALTYWQYQQVNDDRRQDIKAEDRFVRTEQGLLIRILNKKDSGTYVCQAVEHGFMQTLLRVTLEVIDTERLDELIHRDDETATHTAATHTTSWDMPPARESSNQKLWYRDFLSLVNHPTLNSVDEFCEQVWKREKKQRRQKWKHLQERQKGRNRRTHELERAPRSV</sequence>
<dbReference type="GeneTree" id="ENSGT00940000158203"/>
<keyword evidence="5" id="KW-0732">Signal</keyword>
<evidence type="ECO:0000256" key="1">
    <source>
        <dbReference type="ARBA" id="ARBA00004613"/>
    </source>
</evidence>
<dbReference type="InterPro" id="IPR001627">
    <property type="entry name" value="Semap_dom"/>
</dbReference>
<dbReference type="GO" id="GO:0030335">
    <property type="term" value="P:positive regulation of cell migration"/>
    <property type="evidence" value="ECO:0007669"/>
    <property type="project" value="TreeGrafter"/>
</dbReference>
<accession>A0A8C7FW54</accession>
<evidence type="ECO:0000256" key="11">
    <source>
        <dbReference type="PROSITE-ProRule" id="PRU00352"/>
    </source>
</evidence>
<dbReference type="SUPFAM" id="SSF101912">
    <property type="entry name" value="Sema domain"/>
    <property type="match status" value="1"/>
</dbReference>
<comment type="similarity">
    <text evidence="2">Belongs to the semaphorin family.</text>
</comment>
<proteinExistence type="inferred from homology"/>
<dbReference type="GO" id="GO:0030424">
    <property type="term" value="C:axon"/>
    <property type="evidence" value="ECO:0007669"/>
    <property type="project" value="TreeGrafter"/>
</dbReference>
<gene>
    <name evidence="15" type="primary">SEMA3A</name>
    <name evidence="15" type="synonym">LOC109866896</name>
</gene>
<evidence type="ECO:0000313" key="15">
    <source>
        <dbReference type="Ensembl" id="ENSOKIP00005033370.1"/>
    </source>
</evidence>
<dbReference type="InterPro" id="IPR016201">
    <property type="entry name" value="PSI"/>
</dbReference>
<keyword evidence="10" id="KW-0393">Immunoglobulin domain</keyword>
<evidence type="ECO:0000256" key="4">
    <source>
        <dbReference type="ARBA" id="ARBA00022525"/>
    </source>
</evidence>
<evidence type="ECO:0000256" key="3">
    <source>
        <dbReference type="ARBA" id="ARBA00022473"/>
    </source>
</evidence>
<comment type="caution">
    <text evidence="11">Lacks conserved residue(s) required for the propagation of feature annotation.</text>
</comment>
<evidence type="ECO:0000256" key="9">
    <source>
        <dbReference type="ARBA" id="ARBA00023180"/>
    </source>
</evidence>
<evidence type="ECO:0000256" key="12">
    <source>
        <dbReference type="SAM" id="MobiDB-lite"/>
    </source>
</evidence>
<evidence type="ECO:0000256" key="6">
    <source>
        <dbReference type="ARBA" id="ARBA00022782"/>
    </source>
</evidence>
<dbReference type="InterPro" id="IPR027231">
    <property type="entry name" value="Semaphorin"/>
</dbReference>
<organism evidence="15 16">
    <name type="scientific">Oncorhynchus kisutch</name>
    <name type="common">Coho salmon</name>
    <name type="synonym">Salmo kisutch</name>
    <dbReference type="NCBI Taxonomy" id="8019"/>
    <lineage>
        <taxon>Eukaryota</taxon>
        <taxon>Metazoa</taxon>
        <taxon>Chordata</taxon>
        <taxon>Craniata</taxon>
        <taxon>Vertebrata</taxon>
        <taxon>Euteleostomi</taxon>
        <taxon>Actinopterygii</taxon>
        <taxon>Neopterygii</taxon>
        <taxon>Teleostei</taxon>
        <taxon>Protacanthopterygii</taxon>
        <taxon>Salmoniformes</taxon>
        <taxon>Salmonidae</taxon>
        <taxon>Salmoninae</taxon>
        <taxon>Oncorhynchus</taxon>
    </lineage>
</organism>
<dbReference type="Gene3D" id="2.130.10.10">
    <property type="entry name" value="YVTN repeat-like/Quinoprotein amine dehydrogenase"/>
    <property type="match status" value="1"/>
</dbReference>
<dbReference type="GO" id="GO:0035295">
    <property type="term" value="P:tube development"/>
    <property type="evidence" value="ECO:0007669"/>
    <property type="project" value="UniProtKB-ARBA"/>
</dbReference>
<reference evidence="15" key="1">
    <citation type="submission" date="2025-08" db="UniProtKB">
        <authorList>
            <consortium name="Ensembl"/>
        </authorList>
    </citation>
    <scope>IDENTIFICATION</scope>
</reference>
<dbReference type="Pfam" id="PF01403">
    <property type="entry name" value="Sema"/>
    <property type="match status" value="1"/>
</dbReference>
<evidence type="ECO:0000256" key="5">
    <source>
        <dbReference type="ARBA" id="ARBA00022729"/>
    </source>
</evidence>
<dbReference type="GO" id="GO:0072359">
    <property type="term" value="P:circulatory system development"/>
    <property type="evidence" value="ECO:0007669"/>
    <property type="project" value="UniProtKB-ARBA"/>
</dbReference>